<accession>I3WC16</accession>
<geneLocation type="plasmid" evidence="2 3">
    <name>pMU3262</name>
</geneLocation>
<dbReference type="BioCyc" id="TSAC1094508:GLMA-2866-MONOMER"/>
<keyword evidence="2" id="KW-0614">Plasmid</keyword>
<sequence>MPLFEQIQQLLNSPFVWVFKHLKLNKFDFFYHIKTVDFNFIIFRIVAPIALIILVMTYISEWLKKKDKVITYAKGIDSNLKDLVKNVDRNVLNDINMKEFTIGKYAFKAGQKAVVVTNWNEQYSGTILGMNNVGVIYLLLNNNGDVYALDIRGIKCLNLV</sequence>
<dbReference type="EMBL" id="CP003185">
    <property type="protein sequence ID" value="AFK94367.1"/>
    <property type="molecule type" value="Genomic_DNA"/>
</dbReference>
<gene>
    <name evidence="2" type="ordered locus">Tsac_2820</name>
</gene>
<keyword evidence="1" id="KW-1133">Transmembrane helix</keyword>
<reference evidence="2 3" key="1">
    <citation type="journal article" date="2014" name="Appl. Environ. Microbiol.">
        <title>Profile of Secreted Hydrolases, Associated Proteins, and SlpA in Thermoanaerobacterium saccharolyticum during the Degradation of Hemicellulose.</title>
        <authorList>
            <person name="Currie D.H."/>
            <person name="Guss A.M."/>
            <person name="Herring C.D."/>
            <person name="Giannone R.J."/>
            <person name="Johnson C.M."/>
            <person name="Lankford P.K."/>
            <person name="Brown S.D."/>
            <person name="Hettich R.L."/>
            <person name="Lynd L.R."/>
        </authorList>
    </citation>
    <scope>NUCLEOTIDE SEQUENCE [LARGE SCALE GENOMIC DNA]</scope>
    <source>
        <strain evidence="3">DSM 8691 / JW/SL-YS485</strain>
    </source>
</reference>
<dbReference type="AlphaFoldDB" id="I3WC16"/>
<keyword evidence="3" id="KW-1185">Reference proteome</keyword>
<name>I3WC16_THESW</name>
<feature type="transmembrane region" description="Helical" evidence="1">
    <location>
        <begin position="38"/>
        <end position="59"/>
    </location>
</feature>
<dbReference type="KEGG" id="tsh:Tsac_2820"/>
<evidence type="ECO:0000313" key="2">
    <source>
        <dbReference type="EMBL" id="AFK94367.1"/>
    </source>
</evidence>
<evidence type="ECO:0000256" key="1">
    <source>
        <dbReference type="SAM" id="Phobius"/>
    </source>
</evidence>
<protein>
    <submittedName>
        <fullName evidence="2">Uncharacterized protein</fullName>
    </submittedName>
</protein>
<keyword evidence="1" id="KW-0812">Transmembrane</keyword>
<keyword evidence="1" id="KW-0472">Membrane</keyword>
<organism evidence="2 3">
    <name type="scientific">Thermoanaerobacterium saccharolyticum (strain DSM 8691 / JW/SL-YS485)</name>
    <dbReference type="NCBI Taxonomy" id="1094508"/>
    <lineage>
        <taxon>Bacteria</taxon>
        <taxon>Bacillati</taxon>
        <taxon>Bacillota</taxon>
        <taxon>Clostridia</taxon>
        <taxon>Thermoanaerobacterales</taxon>
        <taxon>Thermoanaerobacteraceae</taxon>
        <taxon>Thermoanaerobacterium</taxon>
    </lineage>
</organism>
<dbReference type="Proteomes" id="UP000006178">
    <property type="component" value="Plasmid pMU3262"/>
</dbReference>
<dbReference type="PATRIC" id="fig|1094508.3.peg.2846"/>
<proteinExistence type="predicted"/>
<dbReference type="RefSeq" id="WP_014759638.1">
    <property type="nucleotide sequence ID" value="NC_017998.1"/>
</dbReference>
<evidence type="ECO:0000313" key="3">
    <source>
        <dbReference type="Proteomes" id="UP000006178"/>
    </source>
</evidence>